<evidence type="ECO:0000259" key="1">
    <source>
        <dbReference type="Pfam" id="PF13472"/>
    </source>
</evidence>
<accession>A0A0D2AAQ5</accession>
<dbReference type="PANTHER" id="PTHR30383:SF2">
    <property type="entry name" value="CELLULOSE-BINDING PROTEIN"/>
    <property type="match status" value="1"/>
</dbReference>
<dbReference type="Gene3D" id="3.40.50.1110">
    <property type="entry name" value="SGNH hydrolase"/>
    <property type="match status" value="1"/>
</dbReference>
<dbReference type="InterPro" id="IPR013830">
    <property type="entry name" value="SGNH_hydro"/>
</dbReference>
<dbReference type="InterPro" id="IPR036514">
    <property type="entry name" value="SGNH_hydro_sf"/>
</dbReference>
<dbReference type="VEuPathDB" id="FungiDB:PV09_04991"/>
<dbReference type="GeneID" id="27312964"/>
<dbReference type="GO" id="GO:0004622">
    <property type="term" value="F:phosphatidylcholine lysophospholipase activity"/>
    <property type="evidence" value="ECO:0007669"/>
    <property type="project" value="TreeGrafter"/>
</dbReference>
<reference evidence="2 3" key="1">
    <citation type="submission" date="2015-01" db="EMBL/GenBank/DDBJ databases">
        <title>The Genome Sequence of Ochroconis gallopava CBS43764.</title>
        <authorList>
            <consortium name="The Broad Institute Genomics Platform"/>
            <person name="Cuomo C."/>
            <person name="de Hoog S."/>
            <person name="Gorbushina A."/>
            <person name="Stielow B."/>
            <person name="Teixiera M."/>
            <person name="Abouelleil A."/>
            <person name="Chapman S.B."/>
            <person name="Priest M."/>
            <person name="Young S.K."/>
            <person name="Wortman J."/>
            <person name="Nusbaum C."/>
            <person name="Birren B."/>
        </authorList>
    </citation>
    <scope>NUCLEOTIDE SEQUENCE [LARGE SCALE GENOMIC DNA]</scope>
    <source>
        <strain evidence="2 3">CBS 43764</strain>
    </source>
</reference>
<organism evidence="2 3">
    <name type="scientific">Verruconis gallopava</name>
    <dbReference type="NCBI Taxonomy" id="253628"/>
    <lineage>
        <taxon>Eukaryota</taxon>
        <taxon>Fungi</taxon>
        <taxon>Dikarya</taxon>
        <taxon>Ascomycota</taxon>
        <taxon>Pezizomycotina</taxon>
        <taxon>Dothideomycetes</taxon>
        <taxon>Pleosporomycetidae</taxon>
        <taxon>Venturiales</taxon>
        <taxon>Sympoventuriaceae</taxon>
        <taxon>Verruconis</taxon>
    </lineage>
</organism>
<dbReference type="SUPFAM" id="SSF52266">
    <property type="entry name" value="SGNH hydrolase"/>
    <property type="match status" value="1"/>
</dbReference>
<sequence length="230" mass="25490">MPLGDSITDIVCWRAYLWDRLQNTGYANVDFVGSVRGERPGGCDVPGYDKDNEGHSGLLAVHTVALNLLPTWLRQNPPDIVTMHLGSNDIGHGYKIEQILHAFSKLVGQMRDANPRMKIIVAQILPLYAIGFEAKVLELNSRIPLWAKSMSTSESPIIVVDQHSGFGLADFRDGVHPNDAGDKKMAENWYPALVAAVHAVQTGRERGGLQEQLGHERQLLYEESKRRKGA</sequence>
<gene>
    <name evidence="2" type="ORF">PV09_04991</name>
</gene>
<dbReference type="OrthoDB" id="2119228at2759"/>
<name>A0A0D2AAQ5_9PEZI</name>
<dbReference type="InParanoid" id="A0A0D2AAQ5"/>
<dbReference type="EMBL" id="KN847543">
    <property type="protein sequence ID" value="KIW03670.1"/>
    <property type="molecule type" value="Genomic_DNA"/>
</dbReference>
<keyword evidence="3" id="KW-1185">Reference proteome</keyword>
<evidence type="ECO:0000313" key="3">
    <source>
        <dbReference type="Proteomes" id="UP000053259"/>
    </source>
</evidence>
<dbReference type="HOGENOM" id="CLU_044083_4_1_1"/>
<dbReference type="Proteomes" id="UP000053259">
    <property type="component" value="Unassembled WGS sequence"/>
</dbReference>
<dbReference type="RefSeq" id="XP_016213539.1">
    <property type="nucleotide sequence ID" value="XM_016358438.1"/>
</dbReference>
<feature type="domain" description="SGNH hydrolase-type esterase" evidence="1">
    <location>
        <begin position="3"/>
        <end position="183"/>
    </location>
</feature>
<protein>
    <recommendedName>
        <fullName evidence="1">SGNH hydrolase-type esterase domain-containing protein</fullName>
    </recommendedName>
</protein>
<dbReference type="InterPro" id="IPR051532">
    <property type="entry name" value="Ester_Hydrolysis_Enzymes"/>
</dbReference>
<evidence type="ECO:0000313" key="2">
    <source>
        <dbReference type="EMBL" id="KIW03670.1"/>
    </source>
</evidence>
<proteinExistence type="predicted"/>
<dbReference type="PANTHER" id="PTHR30383">
    <property type="entry name" value="THIOESTERASE 1/PROTEASE 1/LYSOPHOSPHOLIPASE L1"/>
    <property type="match status" value="1"/>
</dbReference>
<dbReference type="CDD" id="cd01833">
    <property type="entry name" value="XynB_like"/>
    <property type="match status" value="1"/>
</dbReference>
<dbReference type="Pfam" id="PF13472">
    <property type="entry name" value="Lipase_GDSL_2"/>
    <property type="match status" value="1"/>
</dbReference>
<dbReference type="AlphaFoldDB" id="A0A0D2AAQ5"/>